<dbReference type="EMBL" id="GDQN01006591">
    <property type="protein sequence ID" value="JAT84463.1"/>
    <property type="molecule type" value="Transcribed_RNA"/>
</dbReference>
<sequence length="110" mass="11439">MISPTNLMKRLGVGGRLVAFFKAVCVYFVVAGGEAGEAPSVAGVAAKCAPVLCLMVLVALHALDAPAHCSDRKVTLSVKLRVSSSSNVDLPSDKGSVGRCSEPIRSGRRR</sequence>
<organism evidence="3">
    <name type="scientific">Pectinophora gossypiella</name>
    <name type="common">Cotton pink bollworm</name>
    <name type="synonym">Depressaria gossypiella</name>
    <dbReference type="NCBI Taxonomy" id="13191"/>
    <lineage>
        <taxon>Eukaryota</taxon>
        <taxon>Metazoa</taxon>
        <taxon>Ecdysozoa</taxon>
        <taxon>Arthropoda</taxon>
        <taxon>Hexapoda</taxon>
        <taxon>Insecta</taxon>
        <taxon>Pterygota</taxon>
        <taxon>Neoptera</taxon>
        <taxon>Endopterygota</taxon>
        <taxon>Lepidoptera</taxon>
        <taxon>Glossata</taxon>
        <taxon>Ditrysia</taxon>
        <taxon>Gelechioidea</taxon>
        <taxon>Gelechiidae</taxon>
        <taxon>Apatetrinae</taxon>
        <taxon>Pectinophora</taxon>
    </lineage>
</organism>
<evidence type="ECO:0000313" key="3">
    <source>
        <dbReference type="EMBL" id="JAT84463.1"/>
    </source>
</evidence>
<keyword evidence="2" id="KW-0812">Transmembrane</keyword>
<accession>A0A1E1WBW2</accession>
<feature type="transmembrane region" description="Helical" evidence="2">
    <location>
        <begin position="42"/>
        <end position="63"/>
    </location>
</feature>
<feature type="transmembrane region" description="Helical" evidence="2">
    <location>
        <begin position="12"/>
        <end position="30"/>
    </location>
</feature>
<evidence type="ECO:0000256" key="1">
    <source>
        <dbReference type="SAM" id="MobiDB-lite"/>
    </source>
</evidence>
<name>A0A1E1WBW2_PECGO</name>
<keyword evidence="2" id="KW-0472">Membrane</keyword>
<keyword evidence="2" id="KW-1133">Transmembrane helix</keyword>
<gene>
    <name evidence="3" type="ORF">g.8270</name>
</gene>
<proteinExistence type="predicted"/>
<protein>
    <submittedName>
        <fullName evidence="3">Uncharacterized protein</fullName>
    </submittedName>
</protein>
<dbReference type="OrthoDB" id="2133758at2759"/>
<dbReference type="AlphaFoldDB" id="A0A1E1WBW2"/>
<reference evidence="3" key="1">
    <citation type="submission" date="2015-09" db="EMBL/GenBank/DDBJ databases">
        <title>De novo assembly of Pectinophora gossypiella (Pink Bollworm) gut transcriptome.</title>
        <authorList>
            <person name="Tassone E.E."/>
        </authorList>
    </citation>
    <scope>NUCLEOTIDE SEQUENCE</scope>
</reference>
<evidence type="ECO:0000256" key="2">
    <source>
        <dbReference type="SAM" id="Phobius"/>
    </source>
</evidence>
<feature type="region of interest" description="Disordered" evidence="1">
    <location>
        <begin position="83"/>
        <end position="110"/>
    </location>
</feature>